<dbReference type="AlphaFoldDB" id="A0A9P5L9M1"/>
<reference evidence="2" key="1">
    <citation type="submission" date="2020-03" db="EMBL/GenBank/DDBJ databases">
        <title>Draft Genome Sequence of Cylindrodendrum hubeiense.</title>
        <authorList>
            <person name="Buettner E."/>
            <person name="Kellner H."/>
        </authorList>
    </citation>
    <scope>NUCLEOTIDE SEQUENCE</scope>
    <source>
        <strain evidence="2">IHI 201604</strain>
    </source>
</reference>
<proteinExistence type="predicted"/>
<evidence type="ECO:0000256" key="1">
    <source>
        <dbReference type="SAM" id="MobiDB-lite"/>
    </source>
</evidence>
<protein>
    <submittedName>
        <fullName evidence="2">Uncharacterized protein</fullName>
    </submittedName>
</protein>
<name>A0A9P5L9M1_9HYPO</name>
<sequence length="150" mass="16716">MHEAFDPDWDSDDVDIGEPPPKPYSNAGDASIKSMLNSAAEDRRTSKIEAKTLQLTAATPTTQTAWMLSSQRFDAFRQATLGKSPDVIPTCEDIERFLTTIIKHMRGQTPGPDGKISYSTITHELQGIVNTCVFRFKDFKLDAHDRSRLG</sequence>
<dbReference type="EMBL" id="JAANBB010000509">
    <property type="protein sequence ID" value="KAF7540940.1"/>
    <property type="molecule type" value="Genomic_DNA"/>
</dbReference>
<comment type="caution">
    <text evidence="2">The sequence shown here is derived from an EMBL/GenBank/DDBJ whole genome shotgun (WGS) entry which is preliminary data.</text>
</comment>
<feature type="compositionally biased region" description="Acidic residues" evidence="1">
    <location>
        <begin position="1"/>
        <end position="16"/>
    </location>
</feature>
<evidence type="ECO:0000313" key="2">
    <source>
        <dbReference type="EMBL" id="KAF7540940.1"/>
    </source>
</evidence>
<organism evidence="2 3">
    <name type="scientific">Cylindrodendrum hubeiense</name>
    <dbReference type="NCBI Taxonomy" id="595255"/>
    <lineage>
        <taxon>Eukaryota</taxon>
        <taxon>Fungi</taxon>
        <taxon>Dikarya</taxon>
        <taxon>Ascomycota</taxon>
        <taxon>Pezizomycotina</taxon>
        <taxon>Sordariomycetes</taxon>
        <taxon>Hypocreomycetidae</taxon>
        <taxon>Hypocreales</taxon>
        <taxon>Nectriaceae</taxon>
        <taxon>Cylindrodendrum</taxon>
    </lineage>
</organism>
<feature type="region of interest" description="Disordered" evidence="1">
    <location>
        <begin position="1"/>
        <end position="43"/>
    </location>
</feature>
<dbReference type="Proteomes" id="UP000722485">
    <property type="component" value="Unassembled WGS sequence"/>
</dbReference>
<accession>A0A9P5L9M1</accession>
<keyword evidence="3" id="KW-1185">Reference proteome</keyword>
<evidence type="ECO:0000313" key="3">
    <source>
        <dbReference type="Proteomes" id="UP000722485"/>
    </source>
</evidence>
<gene>
    <name evidence="2" type="ORF">G7Z17_g12066</name>
</gene>
<dbReference type="OrthoDB" id="5105613at2759"/>